<keyword evidence="2" id="KW-1185">Reference proteome</keyword>
<protein>
    <submittedName>
        <fullName evidence="1">Uncharacterized protein</fullName>
    </submittedName>
</protein>
<reference evidence="1 2" key="1">
    <citation type="submission" date="2020-12" db="EMBL/GenBank/DDBJ databases">
        <title>A novel species.</title>
        <authorList>
            <person name="Li K."/>
        </authorList>
    </citation>
    <scope>NUCLEOTIDE SEQUENCE [LARGE SCALE GENOMIC DNA]</scope>
    <source>
        <strain evidence="1 2">ZYC-3</strain>
    </source>
</reference>
<accession>A0A7T7I7A2</accession>
<dbReference type="AlphaFoldDB" id="A0A7T7I7A2"/>
<gene>
    <name evidence="1" type="ORF">JEQ17_24880</name>
</gene>
<dbReference type="Proteomes" id="UP000595636">
    <property type="component" value="Chromosome"/>
</dbReference>
<dbReference type="KEGG" id="slf:JEQ17_24880"/>
<evidence type="ECO:0000313" key="1">
    <source>
        <dbReference type="EMBL" id="QQM42344.1"/>
    </source>
</evidence>
<evidence type="ECO:0000313" key="2">
    <source>
        <dbReference type="Proteomes" id="UP000595636"/>
    </source>
</evidence>
<sequence length="58" mass="5441">MTSGTAAAALLAVPAEEVAASPPTPLGRVPVSGAVPVELGALSAELAAGPPGRVARAP</sequence>
<dbReference type="EMBL" id="CP066831">
    <property type="protein sequence ID" value="QQM42344.1"/>
    <property type="molecule type" value="Genomic_DNA"/>
</dbReference>
<dbReference type="RefSeq" id="WP_200397276.1">
    <property type="nucleotide sequence ID" value="NZ_CP066831.1"/>
</dbReference>
<name>A0A7T7I7A2_9ACTN</name>
<organism evidence="1 2">
    <name type="scientific">Streptomyces liliifuscus</name>
    <dbReference type="NCBI Taxonomy" id="2797636"/>
    <lineage>
        <taxon>Bacteria</taxon>
        <taxon>Bacillati</taxon>
        <taxon>Actinomycetota</taxon>
        <taxon>Actinomycetes</taxon>
        <taxon>Kitasatosporales</taxon>
        <taxon>Streptomycetaceae</taxon>
        <taxon>Streptomyces</taxon>
    </lineage>
</organism>
<proteinExistence type="predicted"/>